<comment type="caution">
    <text evidence="3">The sequence shown here is derived from an EMBL/GenBank/DDBJ whole genome shotgun (WGS) entry which is preliminary data.</text>
</comment>
<keyword evidence="2" id="KW-0472">Membrane</keyword>
<keyword evidence="4" id="KW-1185">Reference proteome</keyword>
<evidence type="ECO:0000313" key="3">
    <source>
        <dbReference type="EMBL" id="OBA28787.1"/>
    </source>
</evidence>
<dbReference type="EMBL" id="LXPE01000002">
    <property type="protein sequence ID" value="OBA28787.1"/>
    <property type="molecule type" value="Genomic_DNA"/>
</dbReference>
<evidence type="ECO:0000256" key="2">
    <source>
        <dbReference type="SAM" id="Phobius"/>
    </source>
</evidence>
<reference evidence="4" key="1">
    <citation type="journal article" date="2016" name="Proc. Natl. Acad. Sci. U.S.A.">
        <title>Comparative genomics of biotechnologically important yeasts.</title>
        <authorList>
            <person name="Riley R."/>
            <person name="Haridas S."/>
            <person name="Wolfe K.H."/>
            <person name="Lopes M.R."/>
            <person name="Hittinger C.T."/>
            <person name="Goeker M."/>
            <person name="Salamov A.A."/>
            <person name="Wisecaver J.H."/>
            <person name="Long T.M."/>
            <person name="Calvey C.H."/>
            <person name="Aerts A.L."/>
            <person name="Barry K.W."/>
            <person name="Choi C."/>
            <person name="Clum A."/>
            <person name="Coughlan A.Y."/>
            <person name="Deshpande S."/>
            <person name="Douglass A.P."/>
            <person name="Hanson S.J."/>
            <person name="Klenk H.-P."/>
            <person name="LaButti K.M."/>
            <person name="Lapidus A."/>
            <person name="Lindquist E.A."/>
            <person name="Lipzen A.M."/>
            <person name="Meier-Kolthoff J.P."/>
            <person name="Ohm R.A."/>
            <person name="Otillar R.P."/>
            <person name="Pangilinan J.L."/>
            <person name="Peng Y."/>
            <person name="Rokas A."/>
            <person name="Rosa C.A."/>
            <person name="Scheuner C."/>
            <person name="Sibirny A.A."/>
            <person name="Slot J.C."/>
            <person name="Stielow J.B."/>
            <person name="Sun H."/>
            <person name="Kurtzman C.P."/>
            <person name="Blackwell M."/>
            <person name="Grigoriev I.V."/>
            <person name="Jeffries T.W."/>
        </authorList>
    </citation>
    <scope>NUCLEOTIDE SEQUENCE [LARGE SCALE GENOMIC DNA]</scope>
    <source>
        <strain evidence="4">NRRL Y-1626</strain>
    </source>
</reference>
<feature type="compositionally biased region" description="Basic and acidic residues" evidence="1">
    <location>
        <begin position="174"/>
        <end position="189"/>
    </location>
</feature>
<protein>
    <submittedName>
        <fullName evidence="3">Uncharacterized protein</fullName>
    </submittedName>
</protein>
<feature type="transmembrane region" description="Helical" evidence="2">
    <location>
        <begin position="60"/>
        <end position="81"/>
    </location>
</feature>
<sequence length="226" mass="25320">MHGGLSKKDLLPRYSQKKILSNMPRSNFFVKVLNYLNHTVLENRFVKKNKLLRKLKKKNYLVHALVLFLLLTIILYKFVFISNISPISVSSSSSASSSVSSSDISGKIDAKKGGNALVTQNTVLKNYEDDDMKDSKLNMEKAKELLLNQLYAKEQAEKAKEAKLKGTNNGNDIKALKQSDEAKNNKNSEDSNLDPPFKKTQDELAKQKLKEDAAKQIVNAKADSSK</sequence>
<dbReference type="AlphaFoldDB" id="A0A1B7TJ74"/>
<evidence type="ECO:0000313" key="4">
    <source>
        <dbReference type="Proteomes" id="UP000092321"/>
    </source>
</evidence>
<evidence type="ECO:0000256" key="1">
    <source>
        <dbReference type="SAM" id="MobiDB-lite"/>
    </source>
</evidence>
<name>A0A1B7TJ74_9ASCO</name>
<dbReference type="Proteomes" id="UP000092321">
    <property type="component" value="Unassembled WGS sequence"/>
</dbReference>
<dbReference type="OrthoDB" id="3973342at2759"/>
<keyword evidence="2" id="KW-0812">Transmembrane</keyword>
<gene>
    <name evidence="3" type="ORF">HANVADRAFT_83660</name>
</gene>
<keyword evidence="2" id="KW-1133">Transmembrane helix</keyword>
<feature type="region of interest" description="Disordered" evidence="1">
    <location>
        <begin position="161"/>
        <end position="226"/>
    </location>
</feature>
<accession>A0A1B7TJ74</accession>
<organism evidence="3 4">
    <name type="scientific">Hanseniaspora valbyensis NRRL Y-1626</name>
    <dbReference type="NCBI Taxonomy" id="766949"/>
    <lineage>
        <taxon>Eukaryota</taxon>
        <taxon>Fungi</taxon>
        <taxon>Dikarya</taxon>
        <taxon>Ascomycota</taxon>
        <taxon>Saccharomycotina</taxon>
        <taxon>Saccharomycetes</taxon>
        <taxon>Saccharomycodales</taxon>
        <taxon>Saccharomycodaceae</taxon>
        <taxon>Hanseniaspora</taxon>
    </lineage>
</organism>
<feature type="compositionally biased region" description="Basic and acidic residues" evidence="1">
    <location>
        <begin position="196"/>
        <end position="214"/>
    </location>
</feature>
<proteinExistence type="predicted"/>